<dbReference type="SUPFAM" id="SSF46689">
    <property type="entry name" value="Homeodomain-like"/>
    <property type="match status" value="1"/>
</dbReference>
<reference evidence="5 6" key="1">
    <citation type="journal article" date="2004" name="Extremophiles">
        <title>Halobacillus locisalis sp. nov., a halophilic bacterium isolated from a marine solar saltern of the Yellow Sea in Korea.</title>
        <authorList>
            <person name="Yoon J.H."/>
            <person name="Kang K.H."/>
            <person name="Oh T.K."/>
            <person name="Park Y.H."/>
        </authorList>
    </citation>
    <scope>NUCLEOTIDE SEQUENCE [LARGE SCALE GENOMIC DNA]</scope>
    <source>
        <strain evidence="5 6">KCTC 3788</strain>
    </source>
</reference>
<protein>
    <submittedName>
        <fullName evidence="5">TetR/AcrR family transcriptional regulator</fullName>
    </submittedName>
</protein>
<accession>A0A838CWV8</accession>
<dbReference type="PRINTS" id="PR00455">
    <property type="entry name" value="HTHTETR"/>
</dbReference>
<dbReference type="EMBL" id="JACEFG010000003">
    <property type="protein sequence ID" value="MBA2176403.1"/>
    <property type="molecule type" value="Genomic_DNA"/>
</dbReference>
<dbReference type="AlphaFoldDB" id="A0A838CWV8"/>
<dbReference type="Pfam" id="PF17932">
    <property type="entry name" value="TetR_C_24"/>
    <property type="match status" value="1"/>
</dbReference>
<proteinExistence type="predicted"/>
<keyword evidence="6" id="KW-1185">Reference proteome</keyword>
<sequence length="191" mass="22266">MKEKILNTSTELFGKRGFQETSIQDIVSSNQLTKGTFYYYFKNKEDVLVHIHEQFIDSLLAQQNEIMAEGRTAHDQLRSMVRMLIGNIRTNANSAMVFFREMRHLSQAKTDDILPKRHLFQRNIASVIEQGIQLGEFRSDLRADMLSFAVLGIANWSYFWYEPDGEVGEEELTTIFMEMIFKGIEEENHDN</sequence>
<comment type="caution">
    <text evidence="5">The sequence shown here is derived from an EMBL/GenBank/DDBJ whole genome shotgun (WGS) entry which is preliminary data.</text>
</comment>
<dbReference type="Proteomes" id="UP000571017">
    <property type="component" value="Unassembled WGS sequence"/>
</dbReference>
<keyword evidence="1" id="KW-0678">Repressor</keyword>
<feature type="DNA-binding region" description="H-T-H motif" evidence="3">
    <location>
        <begin position="22"/>
        <end position="41"/>
    </location>
</feature>
<dbReference type="SUPFAM" id="SSF48498">
    <property type="entry name" value="Tetracyclin repressor-like, C-terminal domain"/>
    <property type="match status" value="1"/>
</dbReference>
<evidence type="ECO:0000313" key="5">
    <source>
        <dbReference type="EMBL" id="MBA2176403.1"/>
    </source>
</evidence>
<dbReference type="RefSeq" id="WP_181473424.1">
    <property type="nucleotide sequence ID" value="NZ_JACEFG010000003.1"/>
</dbReference>
<dbReference type="Gene3D" id="1.10.10.60">
    <property type="entry name" value="Homeodomain-like"/>
    <property type="match status" value="1"/>
</dbReference>
<keyword evidence="2 3" id="KW-0238">DNA-binding</keyword>
<evidence type="ECO:0000256" key="2">
    <source>
        <dbReference type="ARBA" id="ARBA00023125"/>
    </source>
</evidence>
<gene>
    <name evidence="5" type="ORF">H0266_16010</name>
</gene>
<dbReference type="PROSITE" id="PS01081">
    <property type="entry name" value="HTH_TETR_1"/>
    <property type="match status" value="1"/>
</dbReference>
<feature type="domain" description="HTH tetR-type" evidence="4">
    <location>
        <begin position="1"/>
        <end position="59"/>
    </location>
</feature>
<dbReference type="InterPro" id="IPR001647">
    <property type="entry name" value="HTH_TetR"/>
</dbReference>
<dbReference type="Gene3D" id="1.10.357.10">
    <property type="entry name" value="Tetracycline Repressor, domain 2"/>
    <property type="match status" value="1"/>
</dbReference>
<evidence type="ECO:0000313" key="6">
    <source>
        <dbReference type="Proteomes" id="UP000571017"/>
    </source>
</evidence>
<dbReference type="InterPro" id="IPR023772">
    <property type="entry name" value="DNA-bd_HTH_TetR-type_CS"/>
</dbReference>
<evidence type="ECO:0000256" key="3">
    <source>
        <dbReference type="PROSITE-ProRule" id="PRU00335"/>
    </source>
</evidence>
<dbReference type="InterPro" id="IPR036271">
    <property type="entry name" value="Tet_transcr_reg_TetR-rel_C_sf"/>
</dbReference>
<dbReference type="InterPro" id="IPR041490">
    <property type="entry name" value="KstR2_TetR_C"/>
</dbReference>
<dbReference type="PANTHER" id="PTHR43479:SF11">
    <property type="entry name" value="ACREF_ENVCD OPERON REPRESSOR-RELATED"/>
    <property type="match status" value="1"/>
</dbReference>
<dbReference type="InterPro" id="IPR009057">
    <property type="entry name" value="Homeodomain-like_sf"/>
</dbReference>
<evidence type="ECO:0000256" key="1">
    <source>
        <dbReference type="ARBA" id="ARBA00022491"/>
    </source>
</evidence>
<dbReference type="GO" id="GO:0003677">
    <property type="term" value="F:DNA binding"/>
    <property type="evidence" value="ECO:0007669"/>
    <property type="project" value="UniProtKB-UniRule"/>
</dbReference>
<dbReference type="Pfam" id="PF00440">
    <property type="entry name" value="TetR_N"/>
    <property type="match status" value="1"/>
</dbReference>
<organism evidence="5 6">
    <name type="scientific">Halobacillus locisalis</name>
    <dbReference type="NCBI Taxonomy" id="220753"/>
    <lineage>
        <taxon>Bacteria</taxon>
        <taxon>Bacillati</taxon>
        <taxon>Bacillota</taxon>
        <taxon>Bacilli</taxon>
        <taxon>Bacillales</taxon>
        <taxon>Bacillaceae</taxon>
        <taxon>Halobacillus</taxon>
    </lineage>
</organism>
<dbReference type="PANTHER" id="PTHR43479">
    <property type="entry name" value="ACREF/ENVCD OPERON REPRESSOR-RELATED"/>
    <property type="match status" value="1"/>
</dbReference>
<dbReference type="PROSITE" id="PS50977">
    <property type="entry name" value="HTH_TETR_2"/>
    <property type="match status" value="1"/>
</dbReference>
<evidence type="ECO:0000259" key="4">
    <source>
        <dbReference type="PROSITE" id="PS50977"/>
    </source>
</evidence>
<dbReference type="InterPro" id="IPR050624">
    <property type="entry name" value="HTH-type_Tx_Regulator"/>
</dbReference>
<name>A0A838CWV8_9BACI</name>